<feature type="chain" id="PRO_5002434345" evidence="1">
    <location>
        <begin position="25"/>
        <end position="66"/>
    </location>
</feature>
<sequence>MVPGSLGWAWAVLAAITTLAPSLAAFSAMALPMPRLAPVINRVHPASFPVLGNMSCGEMYQAKDCF</sequence>
<reference evidence="2" key="1">
    <citation type="submission" date="2014-11" db="EMBL/GenBank/DDBJ databases">
        <authorList>
            <person name="Amaro Gonzalez C."/>
        </authorList>
    </citation>
    <scope>NUCLEOTIDE SEQUENCE</scope>
</reference>
<evidence type="ECO:0000256" key="1">
    <source>
        <dbReference type="SAM" id="SignalP"/>
    </source>
</evidence>
<proteinExistence type="predicted"/>
<protein>
    <submittedName>
        <fullName evidence="2">Uncharacterized protein</fullName>
    </submittedName>
</protein>
<dbReference type="AlphaFoldDB" id="A0A0E9VAF3"/>
<dbReference type="EMBL" id="GBXM01033576">
    <property type="protein sequence ID" value="JAH75001.1"/>
    <property type="molecule type" value="Transcribed_RNA"/>
</dbReference>
<reference evidence="2" key="2">
    <citation type="journal article" date="2015" name="Fish Shellfish Immunol.">
        <title>Early steps in the European eel (Anguilla anguilla)-Vibrio vulnificus interaction in the gills: Role of the RtxA13 toxin.</title>
        <authorList>
            <person name="Callol A."/>
            <person name="Pajuelo D."/>
            <person name="Ebbesson L."/>
            <person name="Teles M."/>
            <person name="MacKenzie S."/>
            <person name="Amaro C."/>
        </authorList>
    </citation>
    <scope>NUCLEOTIDE SEQUENCE</scope>
</reference>
<name>A0A0E9VAF3_ANGAN</name>
<keyword evidence="1" id="KW-0732">Signal</keyword>
<organism evidence="2">
    <name type="scientific">Anguilla anguilla</name>
    <name type="common">European freshwater eel</name>
    <name type="synonym">Muraena anguilla</name>
    <dbReference type="NCBI Taxonomy" id="7936"/>
    <lineage>
        <taxon>Eukaryota</taxon>
        <taxon>Metazoa</taxon>
        <taxon>Chordata</taxon>
        <taxon>Craniata</taxon>
        <taxon>Vertebrata</taxon>
        <taxon>Euteleostomi</taxon>
        <taxon>Actinopterygii</taxon>
        <taxon>Neopterygii</taxon>
        <taxon>Teleostei</taxon>
        <taxon>Anguilliformes</taxon>
        <taxon>Anguillidae</taxon>
        <taxon>Anguilla</taxon>
    </lineage>
</organism>
<feature type="signal peptide" evidence="1">
    <location>
        <begin position="1"/>
        <end position="24"/>
    </location>
</feature>
<evidence type="ECO:0000313" key="2">
    <source>
        <dbReference type="EMBL" id="JAH75001.1"/>
    </source>
</evidence>
<accession>A0A0E9VAF3</accession>